<reference evidence="1 2" key="1">
    <citation type="submission" date="2024-04" db="EMBL/GenBank/DDBJ databases">
        <authorList>
            <person name="Rising A."/>
            <person name="Reimegard J."/>
            <person name="Sonavane S."/>
            <person name="Akerstrom W."/>
            <person name="Nylinder S."/>
            <person name="Hedman E."/>
            <person name="Kallberg Y."/>
        </authorList>
    </citation>
    <scope>NUCLEOTIDE SEQUENCE [LARGE SCALE GENOMIC DNA]</scope>
</reference>
<evidence type="ECO:0000313" key="2">
    <source>
        <dbReference type="Proteomes" id="UP001497382"/>
    </source>
</evidence>
<feature type="non-terminal residue" evidence="1">
    <location>
        <position position="70"/>
    </location>
</feature>
<dbReference type="EMBL" id="CAXIEN010000688">
    <property type="protein sequence ID" value="CAL1301418.1"/>
    <property type="molecule type" value="Genomic_DNA"/>
</dbReference>
<comment type="caution">
    <text evidence="1">The sequence shown here is derived from an EMBL/GenBank/DDBJ whole genome shotgun (WGS) entry which is preliminary data.</text>
</comment>
<keyword evidence="2" id="KW-1185">Reference proteome</keyword>
<evidence type="ECO:0000313" key="1">
    <source>
        <dbReference type="EMBL" id="CAL1301418.1"/>
    </source>
</evidence>
<sequence length="70" mass="8294">MTQPRQKRQQNQQFLKFYVEPINVDMGTLYPGEELVIYARAFMELPMNSMSLEWSLSDSDFPTRYDLPSN</sequence>
<name>A0AAV2BYQ0_9ARAC</name>
<accession>A0AAV2BYQ0</accession>
<protein>
    <submittedName>
        <fullName evidence="1">Uncharacterized protein</fullName>
    </submittedName>
</protein>
<organism evidence="1 2">
    <name type="scientific">Larinioides sclopetarius</name>
    <dbReference type="NCBI Taxonomy" id="280406"/>
    <lineage>
        <taxon>Eukaryota</taxon>
        <taxon>Metazoa</taxon>
        <taxon>Ecdysozoa</taxon>
        <taxon>Arthropoda</taxon>
        <taxon>Chelicerata</taxon>
        <taxon>Arachnida</taxon>
        <taxon>Araneae</taxon>
        <taxon>Araneomorphae</taxon>
        <taxon>Entelegynae</taxon>
        <taxon>Araneoidea</taxon>
        <taxon>Araneidae</taxon>
        <taxon>Larinioides</taxon>
    </lineage>
</organism>
<dbReference type="AlphaFoldDB" id="A0AAV2BYQ0"/>
<dbReference type="Proteomes" id="UP001497382">
    <property type="component" value="Unassembled WGS sequence"/>
</dbReference>
<gene>
    <name evidence="1" type="ORF">LARSCL_LOCUS22512</name>
</gene>
<proteinExistence type="predicted"/>